<feature type="domain" description="Sugar phosphate transporter" evidence="6">
    <location>
        <begin position="17"/>
        <end position="289"/>
    </location>
</feature>
<dbReference type="Proteomes" id="UP001347796">
    <property type="component" value="Unassembled WGS sequence"/>
</dbReference>
<protein>
    <recommendedName>
        <fullName evidence="6">Sugar phosphate transporter domain-containing protein</fullName>
    </recommendedName>
</protein>
<evidence type="ECO:0000313" key="8">
    <source>
        <dbReference type="Proteomes" id="UP001347796"/>
    </source>
</evidence>
<feature type="transmembrane region" description="Helical" evidence="5">
    <location>
        <begin position="148"/>
        <end position="170"/>
    </location>
</feature>
<keyword evidence="3 5" id="KW-1133">Transmembrane helix</keyword>
<keyword evidence="2 5" id="KW-0812">Transmembrane</keyword>
<feature type="transmembrane region" description="Helical" evidence="5">
    <location>
        <begin position="246"/>
        <end position="267"/>
    </location>
</feature>
<gene>
    <name evidence="7" type="ORF">SNE40_014516</name>
</gene>
<evidence type="ECO:0000256" key="4">
    <source>
        <dbReference type="ARBA" id="ARBA00023136"/>
    </source>
</evidence>
<dbReference type="PANTHER" id="PTHR11132">
    <property type="entry name" value="SOLUTE CARRIER FAMILY 35"/>
    <property type="match status" value="1"/>
</dbReference>
<comment type="caution">
    <text evidence="7">The sequence shown here is derived from an EMBL/GenBank/DDBJ whole genome shotgun (WGS) entry which is preliminary data.</text>
</comment>
<evidence type="ECO:0000259" key="6">
    <source>
        <dbReference type="Pfam" id="PF03151"/>
    </source>
</evidence>
<evidence type="ECO:0000256" key="3">
    <source>
        <dbReference type="ARBA" id="ARBA00022989"/>
    </source>
</evidence>
<sequence>MPGPSKSNLSMCIVLNICSSILIVVLNKWIYTNYGFPNISLTCIHFCVTTIGLVICKHLNLFQPKSLPLLDMLPLALSFCGFVVFTNLSLGFNTVGTYQLIKAMTTPCIIMIQTNFYAKRFSYKILGTLIPITLGVIFNSYNDVKFNTLGIIFASIGVLVTSIYQVWVGTKQNELQVNSMQLLYCQAPLSALLLMIVIPFFEPVFRFHGILYNWSLSTLCVVLLSGIVAFSVNLTIFWLIGSTSPVTYNMVGHMKFCLTLLAGYFLFHDPLNLLQGVGVLITFSGVLLYTHFKIQESKTSALPISQNKT</sequence>
<dbReference type="Pfam" id="PF03151">
    <property type="entry name" value="TPT"/>
    <property type="match status" value="1"/>
</dbReference>
<proteinExistence type="predicted"/>
<keyword evidence="4 5" id="KW-0472">Membrane</keyword>
<organism evidence="7 8">
    <name type="scientific">Patella caerulea</name>
    <name type="common">Rayed Mediterranean limpet</name>
    <dbReference type="NCBI Taxonomy" id="87958"/>
    <lineage>
        <taxon>Eukaryota</taxon>
        <taxon>Metazoa</taxon>
        <taxon>Spiralia</taxon>
        <taxon>Lophotrochozoa</taxon>
        <taxon>Mollusca</taxon>
        <taxon>Gastropoda</taxon>
        <taxon>Patellogastropoda</taxon>
        <taxon>Patelloidea</taxon>
        <taxon>Patellidae</taxon>
        <taxon>Patella</taxon>
    </lineage>
</organism>
<evidence type="ECO:0000256" key="5">
    <source>
        <dbReference type="SAM" id="Phobius"/>
    </source>
</evidence>
<feature type="transmembrane region" description="Helical" evidence="5">
    <location>
        <begin position="182"/>
        <end position="201"/>
    </location>
</feature>
<dbReference type="InterPro" id="IPR050186">
    <property type="entry name" value="TPT_transporter"/>
</dbReference>
<feature type="transmembrane region" description="Helical" evidence="5">
    <location>
        <begin position="273"/>
        <end position="292"/>
    </location>
</feature>
<feature type="transmembrane region" description="Helical" evidence="5">
    <location>
        <begin position="36"/>
        <end position="56"/>
    </location>
</feature>
<keyword evidence="8" id="KW-1185">Reference proteome</keyword>
<dbReference type="SUPFAM" id="SSF103481">
    <property type="entry name" value="Multidrug resistance efflux transporter EmrE"/>
    <property type="match status" value="1"/>
</dbReference>
<reference evidence="7 8" key="1">
    <citation type="submission" date="2024-01" db="EMBL/GenBank/DDBJ databases">
        <title>The genome of the rayed Mediterranean limpet Patella caerulea (Linnaeus, 1758).</title>
        <authorList>
            <person name="Anh-Thu Weber A."/>
            <person name="Halstead-Nussloch G."/>
        </authorList>
    </citation>
    <scope>NUCLEOTIDE SEQUENCE [LARGE SCALE GENOMIC DNA]</scope>
    <source>
        <strain evidence="7">AATW-2023a</strain>
        <tissue evidence="7">Whole specimen</tissue>
    </source>
</reference>
<dbReference type="EMBL" id="JAZGQO010000010">
    <property type="protein sequence ID" value="KAK6176186.1"/>
    <property type="molecule type" value="Genomic_DNA"/>
</dbReference>
<dbReference type="AlphaFoldDB" id="A0AAN8PQN3"/>
<feature type="transmembrane region" description="Helical" evidence="5">
    <location>
        <begin position="12"/>
        <end position="30"/>
    </location>
</feature>
<name>A0AAN8PQN3_PATCE</name>
<feature type="transmembrane region" description="Helical" evidence="5">
    <location>
        <begin position="68"/>
        <end position="88"/>
    </location>
</feature>
<feature type="transmembrane region" description="Helical" evidence="5">
    <location>
        <begin position="125"/>
        <end position="142"/>
    </location>
</feature>
<dbReference type="InterPro" id="IPR004853">
    <property type="entry name" value="Sugar_P_trans_dom"/>
</dbReference>
<dbReference type="InterPro" id="IPR037185">
    <property type="entry name" value="EmrE-like"/>
</dbReference>
<accession>A0AAN8PQN3</accession>
<evidence type="ECO:0000256" key="1">
    <source>
        <dbReference type="ARBA" id="ARBA00004141"/>
    </source>
</evidence>
<evidence type="ECO:0000313" key="7">
    <source>
        <dbReference type="EMBL" id="KAK6176186.1"/>
    </source>
</evidence>
<evidence type="ECO:0000256" key="2">
    <source>
        <dbReference type="ARBA" id="ARBA00022692"/>
    </source>
</evidence>
<feature type="transmembrane region" description="Helical" evidence="5">
    <location>
        <begin position="213"/>
        <end position="239"/>
    </location>
</feature>
<dbReference type="GO" id="GO:0016020">
    <property type="term" value="C:membrane"/>
    <property type="evidence" value="ECO:0007669"/>
    <property type="project" value="UniProtKB-SubCell"/>
</dbReference>
<comment type="subcellular location">
    <subcellularLocation>
        <location evidence="1">Membrane</location>
        <topology evidence="1">Multi-pass membrane protein</topology>
    </subcellularLocation>
</comment>